<protein>
    <submittedName>
        <fullName evidence="2">Uncharacterized protein</fullName>
    </submittedName>
</protein>
<dbReference type="HOGENOM" id="CLU_092474_0_0_1"/>
<dbReference type="Proteomes" id="UP000054342">
    <property type="component" value="Unassembled WGS sequence"/>
</dbReference>
<reference evidence="2 3" key="1">
    <citation type="submission" date="2015-01" db="EMBL/GenBank/DDBJ databases">
        <title>The Genome Sequence of Exophiala xenobiotica CBS118157.</title>
        <authorList>
            <consortium name="The Broad Institute Genomics Platform"/>
            <person name="Cuomo C."/>
            <person name="de Hoog S."/>
            <person name="Gorbushina A."/>
            <person name="Stielow B."/>
            <person name="Teixiera M."/>
            <person name="Abouelleil A."/>
            <person name="Chapman S.B."/>
            <person name="Priest M."/>
            <person name="Young S.K."/>
            <person name="Wortman J."/>
            <person name="Nusbaum C."/>
            <person name="Birren B."/>
        </authorList>
    </citation>
    <scope>NUCLEOTIDE SEQUENCE [LARGE SCALE GENOMIC DNA]</scope>
    <source>
        <strain evidence="2 3">CBS 118157</strain>
    </source>
</reference>
<sequence>MLKLISRAPHLNRTSQIPCTALQLTRLTSVLRQYSVLRPHSCASTPPKLPFRTHLLHSRNHTFRSIPSSFIPASHRSYHNPPSSTMSDDASYTSFLEKANADPKANSNTHEQASSTSERRTQFDPTTGGTTSSSNISPEVLPASLKSLPDITYVSDTDSPFEPVVFNYADSTLPSKSDFEKCLHHKHHDAGAVEELSTQDFDPRGEYTEIIERVEKAGNGAGVKVFRVEVSKTRAEYYIVTVGERMLIGVVAKAVES</sequence>
<evidence type="ECO:0000313" key="2">
    <source>
        <dbReference type="EMBL" id="KIW58168.1"/>
    </source>
</evidence>
<feature type="region of interest" description="Disordered" evidence="1">
    <location>
        <begin position="99"/>
        <end position="138"/>
    </location>
</feature>
<accession>A0A0D2ER39</accession>
<dbReference type="InterPro" id="IPR056539">
    <property type="entry name" value="NuiA-like"/>
</dbReference>
<evidence type="ECO:0000313" key="3">
    <source>
        <dbReference type="Proteomes" id="UP000054342"/>
    </source>
</evidence>
<dbReference type="OrthoDB" id="5366485at2759"/>
<dbReference type="GeneID" id="25324623"/>
<gene>
    <name evidence="2" type="ORF">PV05_02715</name>
</gene>
<evidence type="ECO:0000256" key="1">
    <source>
        <dbReference type="SAM" id="MobiDB-lite"/>
    </source>
</evidence>
<dbReference type="PANTHER" id="PTHR42093">
    <property type="match status" value="1"/>
</dbReference>
<feature type="compositionally biased region" description="Polar residues" evidence="1">
    <location>
        <begin position="105"/>
        <end position="116"/>
    </location>
</feature>
<organism evidence="2 3">
    <name type="scientific">Exophiala xenobiotica</name>
    <dbReference type="NCBI Taxonomy" id="348802"/>
    <lineage>
        <taxon>Eukaryota</taxon>
        <taxon>Fungi</taxon>
        <taxon>Dikarya</taxon>
        <taxon>Ascomycota</taxon>
        <taxon>Pezizomycotina</taxon>
        <taxon>Eurotiomycetes</taxon>
        <taxon>Chaetothyriomycetidae</taxon>
        <taxon>Chaetothyriales</taxon>
        <taxon>Herpotrichiellaceae</taxon>
        <taxon>Exophiala</taxon>
    </lineage>
</organism>
<name>A0A0D2ER39_9EURO</name>
<dbReference type="RefSeq" id="XP_013318752.1">
    <property type="nucleotide sequence ID" value="XM_013463298.1"/>
</dbReference>
<dbReference type="AlphaFoldDB" id="A0A0D2ER39"/>
<dbReference type="PANTHER" id="PTHR42093:SF1">
    <property type="match status" value="1"/>
</dbReference>
<dbReference type="EMBL" id="KN847318">
    <property type="protein sequence ID" value="KIW58168.1"/>
    <property type="molecule type" value="Genomic_DNA"/>
</dbReference>
<proteinExistence type="predicted"/>
<keyword evidence="3" id="KW-1185">Reference proteome</keyword>
<dbReference type="Pfam" id="PF23151">
    <property type="entry name" value="NuiA_2"/>
    <property type="match status" value="1"/>
</dbReference>